<feature type="region of interest" description="Disordered" evidence="7">
    <location>
        <begin position="44"/>
        <end position="64"/>
    </location>
</feature>
<evidence type="ECO:0000259" key="9">
    <source>
        <dbReference type="Pfam" id="PF01435"/>
    </source>
</evidence>
<dbReference type="SUPFAM" id="SSF48452">
    <property type="entry name" value="TPR-like"/>
    <property type="match status" value="1"/>
</dbReference>
<dbReference type="RefSeq" id="WP_138576120.1">
    <property type="nucleotide sequence ID" value="NZ_CP040820.1"/>
</dbReference>
<dbReference type="InterPro" id="IPR051156">
    <property type="entry name" value="Mito/Outer_Membr_Metalloprot"/>
</dbReference>
<feature type="chain" id="PRO_5023142168" description="Peptidase M48 domain-containing protein" evidence="8">
    <location>
        <begin position="21"/>
        <end position="573"/>
    </location>
</feature>
<evidence type="ECO:0000256" key="5">
    <source>
        <dbReference type="ARBA" id="ARBA00022833"/>
    </source>
</evidence>
<evidence type="ECO:0000256" key="2">
    <source>
        <dbReference type="ARBA" id="ARBA00022670"/>
    </source>
</evidence>
<keyword evidence="4" id="KW-0378">Hydrolase</keyword>
<dbReference type="Gene3D" id="3.30.2010.10">
    <property type="entry name" value="Metalloproteases ('zincins'), catalytic domain"/>
    <property type="match status" value="1"/>
</dbReference>
<protein>
    <recommendedName>
        <fullName evidence="9">Peptidase M48 domain-containing protein</fullName>
    </recommendedName>
</protein>
<evidence type="ECO:0000256" key="3">
    <source>
        <dbReference type="ARBA" id="ARBA00022723"/>
    </source>
</evidence>
<evidence type="ECO:0000313" key="10">
    <source>
        <dbReference type="EMBL" id="QDL94340.1"/>
    </source>
</evidence>
<proteinExistence type="predicted"/>
<evidence type="ECO:0000256" key="6">
    <source>
        <dbReference type="ARBA" id="ARBA00023049"/>
    </source>
</evidence>
<accession>A0A5B8G327</accession>
<dbReference type="CDD" id="cd07324">
    <property type="entry name" value="M48C_Oma1-like"/>
    <property type="match status" value="1"/>
</dbReference>
<dbReference type="GO" id="GO:0051603">
    <property type="term" value="P:proteolysis involved in protein catabolic process"/>
    <property type="evidence" value="ECO:0007669"/>
    <property type="project" value="TreeGrafter"/>
</dbReference>
<evidence type="ECO:0000256" key="4">
    <source>
        <dbReference type="ARBA" id="ARBA00022801"/>
    </source>
</evidence>
<dbReference type="KEGG" id="ppru:FDP22_20925"/>
<keyword evidence="6" id="KW-0482">Metalloprotease</keyword>
<dbReference type="PROSITE" id="PS51257">
    <property type="entry name" value="PROKAR_LIPOPROTEIN"/>
    <property type="match status" value="1"/>
</dbReference>
<dbReference type="Gene3D" id="1.25.40.10">
    <property type="entry name" value="Tetratricopeptide repeat domain"/>
    <property type="match status" value="1"/>
</dbReference>
<keyword evidence="10" id="KW-0614">Plasmid</keyword>
<dbReference type="InterPro" id="IPR001915">
    <property type="entry name" value="Peptidase_M48"/>
</dbReference>
<dbReference type="PANTHER" id="PTHR22726:SF1">
    <property type="entry name" value="METALLOENDOPEPTIDASE OMA1, MITOCHONDRIAL"/>
    <property type="match status" value="1"/>
</dbReference>
<reference evidence="10 11" key="1">
    <citation type="submission" date="2019-06" db="EMBL/GenBank/DDBJ databases">
        <title>Genome sequence of Rhodobacteraceae bacterium D4M1.</title>
        <authorList>
            <person name="Cao J."/>
        </authorList>
    </citation>
    <scope>NUCLEOTIDE SEQUENCE [LARGE SCALE GENOMIC DNA]</scope>
    <source>
        <strain evidence="10 11">D4M1</strain>
        <plasmid evidence="11">pd4m1b</plasmid>
    </source>
</reference>
<dbReference type="OrthoDB" id="9810445at2"/>
<feature type="domain" description="Peptidase M48" evidence="9">
    <location>
        <begin position="98"/>
        <end position="285"/>
    </location>
</feature>
<evidence type="ECO:0000256" key="1">
    <source>
        <dbReference type="ARBA" id="ARBA00001947"/>
    </source>
</evidence>
<evidence type="ECO:0000313" key="11">
    <source>
        <dbReference type="Proteomes" id="UP000305888"/>
    </source>
</evidence>
<keyword evidence="8" id="KW-0732">Signal</keyword>
<evidence type="ECO:0000256" key="7">
    <source>
        <dbReference type="SAM" id="MobiDB-lite"/>
    </source>
</evidence>
<evidence type="ECO:0000256" key="8">
    <source>
        <dbReference type="SAM" id="SignalP"/>
    </source>
</evidence>
<sequence length="573" mass="60863">MFRRIAILSASAALAGCAQAPVNVFGTDVADMLAPVIRTAAIRHPGTGPNRMPPPAPPRTFSYSGRNTAPGTNYWLAEREKAPIEAASRVIYNPPLRSWLHELAGKLMAQAPEGAPPVQVHVLASSTYNAFALESGDIYVSINTLAQAASEDEVAIVLGHEIGHILLGHHDKEKVFAGQRDATGAALTGVATVGYLSGAARSGTLMSGGALQTGERRKLEENMLAVTAAKLAVDFVGNDVVNASWNRAQEGEADMFGLDLAIAAGYDPYEMYNSFAHLIEADQQRQTRLRGLEAQAEARNRAVEAEMSAALKQGRLDLDPLLKGAVSLLSDLGTAAAGDARDYVSAGYHDPVHRQDEAQAYLERFYPDVSQSSGTDYPAVQRRLKIVEINNAYALVDQALTEIMNGRFPEAHASVRAALRTGSIARDPLPRWVEALALEGMGDMRGALEALRKVNPEAPMSVQAHLEIAMLEARLGNDRAALAQLDRAQVTYGAGPVQPARVGLLMAMQRREEALRALENCETLGPPAAPECRRVAAAGGLTEPAATTGAPAGGSPLDDLRKGITDALSGLPL</sequence>
<dbReference type="GO" id="GO:0016020">
    <property type="term" value="C:membrane"/>
    <property type="evidence" value="ECO:0007669"/>
    <property type="project" value="TreeGrafter"/>
</dbReference>
<dbReference type="EMBL" id="CP040820">
    <property type="protein sequence ID" value="QDL94340.1"/>
    <property type="molecule type" value="Genomic_DNA"/>
</dbReference>
<gene>
    <name evidence="10" type="ORF">FDP22_20925</name>
</gene>
<feature type="signal peptide" evidence="8">
    <location>
        <begin position="1"/>
        <end position="20"/>
    </location>
</feature>
<dbReference type="PANTHER" id="PTHR22726">
    <property type="entry name" value="METALLOENDOPEPTIDASE OMA1"/>
    <property type="match status" value="1"/>
</dbReference>
<keyword evidence="3" id="KW-0479">Metal-binding</keyword>
<dbReference type="GO" id="GO:0004222">
    <property type="term" value="F:metalloendopeptidase activity"/>
    <property type="evidence" value="ECO:0007669"/>
    <property type="project" value="InterPro"/>
</dbReference>
<dbReference type="GO" id="GO:0046872">
    <property type="term" value="F:metal ion binding"/>
    <property type="evidence" value="ECO:0007669"/>
    <property type="project" value="UniProtKB-KW"/>
</dbReference>
<name>A0A5B8G327_9RHOB</name>
<comment type="cofactor">
    <cofactor evidence="1">
        <name>Zn(2+)</name>
        <dbReference type="ChEBI" id="CHEBI:29105"/>
    </cofactor>
</comment>
<organism evidence="10 11">
    <name type="scientific">Paroceanicella profunda</name>
    <dbReference type="NCBI Taxonomy" id="2579971"/>
    <lineage>
        <taxon>Bacteria</taxon>
        <taxon>Pseudomonadati</taxon>
        <taxon>Pseudomonadota</taxon>
        <taxon>Alphaproteobacteria</taxon>
        <taxon>Rhodobacterales</taxon>
        <taxon>Paracoccaceae</taxon>
        <taxon>Paroceanicella</taxon>
    </lineage>
</organism>
<keyword evidence="2" id="KW-0645">Protease</keyword>
<keyword evidence="11" id="KW-1185">Reference proteome</keyword>
<geneLocation type="plasmid" evidence="11">
    <name>pd4m1b</name>
</geneLocation>
<dbReference type="Pfam" id="PF01435">
    <property type="entry name" value="Peptidase_M48"/>
    <property type="match status" value="1"/>
</dbReference>
<dbReference type="AlphaFoldDB" id="A0A5B8G327"/>
<keyword evidence="5" id="KW-0862">Zinc</keyword>
<dbReference type="Proteomes" id="UP000305888">
    <property type="component" value="Plasmid pD4M1B"/>
</dbReference>
<dbReference type="InterPro" id="IPR011990">
    <property type="entry name" value="TPR-like_helical_dom_sf"/>
</dbReference>